<dbReference type="Proteomes" id="UP000199301">
    <property type="component" value="Unassembled WGS sequence"/>
</dbReference>
<feature type="transmembrane region" description="Helical" evidence="1">
    <location>
        <begin position="6"/>
        <end position="25"/>
    </location>
</feature>
<evidence type="ECO:0000313" key="3">
    <source>
        <dbReference type="Proteomes" id="UP000199301"/>
    </source>
</evidence>
<keyword evidence="1" id="KW-0812">Transmembrane</keyword>
<gene>
    <name evidence="2" type="ORF">SAMN04489718_2245</name>
</gene>
<protein>
    <submittedName>
        <fullName evidence="2">Uncharacterized protein</fullName>
    </submittedName>
</protein>
<keyword evidence="1" id="KW-0472">Membrane</keyword>
<dbReference type="EMBL" id="FNKO01000002">
    <property type="protein sequence ID" value="SDQ80210.1"/>
    <property type="molecule type" value="Genomic_DNA"/>
</dbReference>
<keyword evidence="1" id="KW-1133">Transmembrane helix</keyword>
<sequence length="36" mass="3952">MGIAEMLTLLAVTLVLGPWLLLRWLSEPPRNGVPHG</sequence>
<organism evidence="2 3">
    <name type="scientific">Actinopolyspora saharensis</name>
    <dbReference type="NCBI Taxonomy" id="995062"/>
    <lineage>
        <taxon>Bacteria</taxon>
        <taxon>Bacillati</taxon>
        <taxon>Actinomycetota</taxon>
        <taxon>Actinomycetes</taxon>
        <taxon>Actinopolysporales</taxon>
        <taxon>Actinopolysporaceae</taxon>
        <taxon>Actinopolyspora</taxon>
    </lineage>
</organism>
<accession>A0A1H1DV43</accession>
<keyword evidence="3" id="KW-1185">Reference proteome</keyword>
<proteinExistence type="predicted"/>
<evidence type="ECO:0000313" key="2">
    <source>
        <dbReference type="EMBL" id="SDQ80210.1"/>
    </source>
</evidence>
<dbReference type="AlphaFoldDB" id="A0A1H1DV43"/>
<reference evidence="3" key="1">
    <citation type="submission" date="2016-10" db="EMBL/GenBank/DDBJ databases">
        <authorList>
            <person name="Varghese N."/>
            <person name="Submissions S."/>
        </authorList>
    </citation>
    <scope>NUCLEOTIDE SEQUENCE [LARGE SCALE GENOMIC DNA]</scope>
    <source>
        <strain evidence="3">DSM 45459</strain>
    </source>
</reference>
<name>A0A1H1DV43_9ACTN</name>
<evidence type="ECO:0000256" key="1">
    <source>
        <dbReference type="SAM" id="Phobius"/>
    </source>
</evidence>